<keyword evidence="5" id="KW-0812">Transmembrane</keyword>
<dbReference type="PANTHER" id="PTHR32303">
    <property type="entry name" value="QUINOPROTEIN ALCOHOL DEHYDROGENASE (CYTOCHROME C)"/>
    <property type="match status" value="1"/>
</dbReference>
<evidence type="ECO:0000256" key="3">
    <source>
        <dbReference type="ARBA" id="ARBA00023002"/>
    </source>
</evidence>
<evidence type="ECO:0000256" key="5">
    <source>
        <dbReference type="SAM" id="Phobius"/>
    </source>
</evidence>
<feature type="compositionally biased region" description="Low complexity" evidence="4">
    <location>
        <begin position="53"/>
        <end position="87"/>
    </location>
</feature>
<feature type="domain" description="Pyrrolo-quinoline quinone repeat" evidence="6">
    <location>
        <begin position="124"/>
        <end position="221"/>
    </location>
</feature>
<dbReference type="GO" id="GO:0016491">
    <property type="term" value="F:oxidoreductase activity"/>
    <property type="evidence" value="ECO:0007669"/>
    <property type="project" value="UniProtKB-KW"/>
</dbReference>
<dbReference type="InterPro" id="IPR011047">
    <property type="entry name" value="Quinoprotein_ADH-like_sf"/>
</dbReference>
<proteinExistence type="inferred from homology"/>
<dbReference type="InterPro" id="IPR018391">
    <property type="entry name" value="PQQ_b-propeller_rpt"/>
</dbReference>
<accession>A0A6J6Q000</accession>
<keyword evidence="5" id="KW-1133">Transmembrane helix</keyword>
<feature type="region of interest" description="Disordered" evidence="4">
    <location>
        <begin position="45"/>
        <end position="87"/>
    </location>
</feature>
<dbReference type="InterPro" id="IPR002372">
    <property type="entry name" value="PQQ_rpt_dom"/>
</dbReference>
<gene>
    <name evidence="7" type="ORF">UFOPK2399_01556</name>
</gene>
<dbReference type="PANTHER" id="PTHR32303:SF10">
    <property type="entry name" value="OUTER MEMBRANE PROTEIN ASSEMBLY FACTOR BAMB"/>
    <property type="match status" value="1"/>
</dbReference>
<sequence length="528" mass="53790">MRPTTTAAPTKGLLLVNRRIAIGAALVAVCALGILAAAGATPEAKVKPKKATTAKATTAKATTAKATTAKTTTAAATTTAKSPTATPLPAPNDTAWLSFGNDDQSTKGVVSAAITAATVGNLHPRWTVKLAGQVVAQPLYYQGLVYVASEGGDLLAVNASTGAVVWKKTSSVVKTPSCGTWGISATPVIDIGRHRIYVAQANGQINGYDLTSGGQIAGFPVSVVSSSVMEYVWGGLRIYGNRVLAGISSHCDEPNTNGAYATGKLVGVNLDNTTDKIFFQPVTGSGHLGGIWGYSGATVQPGGGSVFTATGNAIGTDPACKCQHDDWGYGDAIVQLDANLKVLAANNPGIPKAGDDDWGAAPALFQPQGCQPLAVAENKNGLIYVYNQNSLTSGPIWSLGIGDGASPLLDSPAWSSYEQMFYVAGARMPYDRSQPRTGEGIIAIKVGPGCTFSVAWTAPTGDGPQAPPIVVGNVVFASGSNHNVVALDAATGKQLWIDTTQGTTLGAPSEAAGTLFAPDGSTVTAFGP</sequence>
<dbReference type="EMBL" id="CAEZXP010000005">
    <property type="protein sequence ID" value="CAB4704106.1"/>
    <property type="molecule type" value="Genomic_DNA"/>
</dbReference>
<comment type="cofactor">
    <cofactor evidence="1">
        <name>pyrroloquinoline quinone</name>
        <dbReference type="ChEBI" id="CHEBI:58442"/>
    </cofactor>
</comment>
<feature type="transmembrane region" description="Helical" evidence="5">
    <location>
        <begin position="20"/>
        <end position="40"/>
    </location>
</feature>
<dbReference type="Gene3D" id="2.130.10.10">
    <property type="entry name" value="YVTN repeat-like/Quinoprotein amine dehydrogenase"/>
    <property type="match status" value="1"/>
</dbReference>
<dbReference type="SMART" id="SM00564">
    <property type="entry name" value="PQQ"/>
    <property type="match status" value="2"/>
</dbReference>
<keyword evidence="3" id="KW-0560">Oxidoreductase</keyword>
<feature type="domain" description="Pyrrolo-quinoline quinone repeat" evidence="6">
    <location>
        <begin position="455"/>
        <end position="524"/>
    </location>
</feature>
<dbReference type="AlphaFoldDB" id="A0A6J6Q000"/>
<dbReference type="Pfam" id="PF13360">
    <property type="entry name" value="PQQ_2"/>
    <property type="match status" value="2"/>
</dbReference>
<evidence type="ECO:0000256" key="2">
    <source>
        <dbReference type="ARBA" id="ARBA00008156"/>
    </source>
</evidence>
<evidence type="ECO:0000256" key="4">
    <source>
        <dbReference type="SAM" id="MobiDB-lite"/>
    </source>
</evidence>
<evidence type="ECO:0000313" key="7">
    <source>
        <dbReference type="EMBL" id="CAB4704106.1"/>
    </source>
</evidence>
<dbReference type="Gene3D" id="2.140.10.10">
    <property type="entry name" value="Quinoprotein alcohol dehydrogenase-like superfamily"/>
    <property type="match status" value="1"/>
</dbReference>
<organism evidence="7">
    <name type="scientific">freshwater metagenome</name>
    <dbReference type="NCBI Taxonomy" id="449393"/>
    <lineage>
        <taxon>unclassified sequences</taxon>
        <taxon>metagenomes</taxon>
        <taxon>ecological metagenomes</taxon>
    </lineage>
</organism>
<dbReference type="InterPro" id="IPR015943">
    <property type="entry name" value="WD40/YVTN_repeat-like_dom_sf"/>
</dbReference>
<dbReference type="SUPFAM" id="SSF50998">
    <property type="entry name" value="Quinoprotein alcohol dehydrogenase-like"/>
    <property type="match status" value="2"/>
</dbReference>
<comment type="similarity">
    <text evidence="2">Belongs to the bacterial PQQ dehydrogenase family.</text>
</comment>
<evidence type="ECO:0000259" key="6">
    <source>
        <dbReference type="Pfam" id="PF13360"/>
    </source>
</evidence>
<protein>
    <submittedName>
        <fullName evidence="7">Unannotated protein</fullName>
    </submittedName>
</protein>
<reference evidence="7" key="1">
    <citation type="submission" date="2020-05" db="EMBL/GenBank/DDBJ databases">
        <authorList>
            <person name="Chiriac C."/>
            <person name="Salcher M."/>
            <person name="Ghai R."/>
            <person name="Kavagutti S V."/>
        </authorList>
    </citation>
    <scope>NUCLEOTIDE SEQUENCE</scope>
</reference>
<keyword evidence="5" id="KW-0472">Membrane</keyword>
<evidence type="ECO:0000256" key="1">
    <source>
        <dbReference type="ARBA" id="ARBA00001931"/>
    </source>
</evidence>
<name>A0A6J6Q000_9ZZZZ</name>